<gene>
    <name evidence="2" type="ORF">BJ979_003135</name>
</gene>
<dbReference type="Proteomes" id="UP000553888">
    <property type="component" value="Unassembled WGS sequence"/>
</dbReference>
<evidence type="ECO:0000256" key="1">
    <source>
        <dbReference type="SAM" id="Phobius"/>
    </source>
</evidence>
<evidence type="ECO:0000313" key="2">
    <source>
        <dbReference type="EMBL" id="NYH00510.1"/>
    </source>
</evidence>
<dbReference type="RefSeq" id="WP_179569384.1">
    <property type="nucleotide sequence ID" value="NZ_JACBZY010000001.1"/>
</dbReference>
<dbReference type="AlphaFoldDB" id="A0A852YS20"/>
<proteinExistence type="predicted"/>
<keyword evidence="1" id="KW-0472">Membrane</keyword>
<sequence>MELEVPETADESAVLAQASPPAEVTFARIGIAILNLPAVEPAGTNQHHSLPDPETVYARVVDRLNADSRVSEVRAPSASSNKFRSLAFSAMRTTTSSLSAEPAPPHQHVHALSFRDPIAFSVNVPRRLQASADAAHTVPTEKYWAAWDGVVLFIGWTSTAPSPFGSAAGLSVLEVLRDAIREAGYSLRSQPCGPSCNYPFAHQDLLVDSASTHSEVRLEELDRWTTRIKTPIAGDRLSLASNLVSEFSYLGNVFAHLRSNGQVVRQSERAARKDLGDLLRLQYERAAITAMDPLRSIPERWRKRSNSSATARLIAGLWLRLASLDQNKRNWDADRYRYDQSGTEGDARLLFRSEFPDEVNGIETLDIDSLQASLVQMSAQADSRSLAWATAVGALAGGVLGAALGAVFGAISGQG</sequence>
<dbReference type="EMBL" id="JACBZY010000001">
    <property type="protein sequence ID" value="NYH00510.1"/>
    <property type="molecule type" value="Genomic_DNA"/>
</dbReference>
<evidence type="ECO:0000313" key="3">
    <source>
        <dbReference type="Proteomes" id="UP000553888"/>
    </source>
</evidence>
<name>A0A852YS20_9MICO</name>
<feature type="transmembrane region" description="Helical" evidence="1">
    <location>
        <begin position="386"/>
        <end position="411"/>
    </location>
</feature>
<keyword evidence="3" id="KW-1185">Reference proteome</keyword>
<keyword evidence="1" id="KW-1133">Transmembrane helix</keyword>
<comment type="caution">
    <text evidence="2">The sequence shown here is derived from an EMBL/GenBank/DDBJ whole genome shotgun (WGS) entry which is preliminary data.</text>
</comment>
<keyword evidence="1" id="KW-0812">Transmembrane</keyword>
<accession>A0A852YS20</accession>
<organism evidence="2 3">
    <name type="scientific">Schumannella luteola</name>
    <dbReference type="NCBI Taxonomy" id="472059"/>
    <lineage>
        <taxon>Bacteria</taxon>
        <taxon>Bacillati</taxon>
        <taxon>Actinomycetota</taxon>
        <taxon>Actinomycetes</taxon>
        <taxon>Micrococcales</taxon>
        <taxon>Microbacteriaceae</taxon>
        <taxon>Schumannella</taxon>
    </lineage>
</organism>
<protein>
    <submittedName>
        <fullName evidence="2">Uncharacterized protein</fullName>
    </submittedName>
</protein>
<reference evidence="2 3" key="1">
    <citation type="submission" date="2020-07" db="EMBL/GenBank/DDBJ databases">
        <title>Sequencing the genomes of 1000 actinobacteria strains.</title>
        <authorList>
            <person name="Klenk H.-P."/>
        </authorList>
    </citation>
    <scope>NUCLEOTIDE SEQUENCE [LARGE SCALE GENOMIC DNA]</scope>
    <source>
        <strain evidence="2 3">DSM 23141</strain>
    </source>
</reference>